<accession>A0A9P6NQI1</accession>
<dbReference type="InterPro" id="IPR042523">
    <property type="entry name" value="Atg7_N_2"/>
</dbReference>
<dbReference type="InterPro" id="IPR032197">
    <property type="entry name" value="Atg7_N"/>
</dbReference>
<keyword evidence="11" id="KW-1185">Reference proteome</keyword>
<reference evidence="10" key="1">
    <citation type="submission" date="2013-11" db="EMBL/GenBank/DDBJ databases">
        <title>Genome sequence of the fusiform rust pathogen reveals effectors for host alternation and coevolution with pine.</title>
        <authorList>
            <consortium name="DOE Joint Genome Institute"/>
            <person name="Smith K."/>
            <person name="Pendleton A."/>
            <person name="Kubisiak T."/>
            <person name="Anderson C."/>
            <person name="Salamov A."/>
            <person name="Aerts A."/>
            <person name="Riley R."/>
            <person name="Clum A."/>
            <person name="Lindquist E."/>
            <person name="Ence D."/>
            <person name="Campbell M."/>
            <person name="Kronenberg Z."/>
            <person name="Feau N."/>
            <person name="Dhillon B."/>
            <person name="Hamelin R."/>
            <person name="Burleigh J."/>
            <person name="Smith J."/>
            <person name="Yandell M."/>
            <person name="Nelson C."/>
            <person name="Grigoriev I."/>
            <person name="Davis J."/>
        </authorList>
    </citation>
    <scope>NUCLEOTIDE SEQUENCE</scope>
    <source>
        <strain evidence="10">G11</strain>
    </source>
</reference>
<feature type="domain" description="THIF-type NAD/FAD binding fold" evidence="8">
    <location>
        <begin position="346"/>
        <end position="593"/>
    </location>
</feature>
<organism evidence="10 11">
    <name type="scientific">Cronartium quercuum f. sp. fusiforme G11</name>
    <dbReference type="NCBI Taxonomy" id="708437"/>
    <lineage>
        <taxon>Eukaryota</taxon>
        <taxon>Fungi</taxon>
        <taxon>Dikarya</taxon>
        <taxon>Basidiomycota</taxon>
        <taxon>Pucciniomycotina</taxon>
        <taxon>Pucciniomycetes</taxon>
        <taxon>Pucciniales</taxon>
        <taxon>Coleosporiaceae</taxon>
        <taxon>Cronartium</taxon>
    </lineage>
</organism>
<keyword evidence="7" id="KW-0963">Cytoplasm</keyword>
<evidence type="ECO:0000313" key="10">
    <source>
        <dbReference type="EMBL" id="KAG0150179.1"/>
    </source>
</evidence>
<dbReference type="PANTHER" id="PTHR10953">
    <property type="entry name" value="UBIQUITIN-ACTIVATING ENZYME E1"/>
    <property type="match status" value="1"/>
</dbReference>
<dbReference type="InterPro" id="IPR000594">
    <property type="entry name" value="ThiF_NAD_FAD-bd"/>
</dbReference>
<dbReference type="GO" id="GO:0019778">
    <property type="term" value="F:Atg12 activating enzyme activity"/>
    <property type="evidence" value="ECO:0007669"/>
    <property type="project" value="TreeGrafter"/>
</dbReference>
<dbReference type="InterPro" id="IPR035985">
    <property type="entry name" value="Ubiquitin-activating_enz"/>
</dbReference>
<keyword evidence="5 7" id="KW-0072">Autophagy</keyword>
<evidence type="ECO:0000256" key="7">
    <source>
        <dbReference type="RuleBase" id="RU366022"/>
    </source>
</evidence>
<dbReference type="Pfam" id="PF00899">
    <property type="entry name" value="ThiF"/>
    <property type="match status" value="1"/>
</dbReference>
<dbReference type="Proteomes" id="UP000886653">
    <property type="component" value="Unassembled WGS sequence"/>
</dbReference>
<dbReference type="GO" id="GO:0000045">
    <property type="term" value="P:autophagosome assembly"/>
    <property type="evidence" value="ECO:0007669"/>
    <property type="project" value="TreeGrafter"/>
</dbReference>
<dbReference type="OrthoDB" id="338614at2759"/>
<comment type="similarity">
    <text evidence="1 7">Belongs to the ATG7 family.</text>
</comment>
<name>A0A9P6NQI1_9BASI</name>
<dbReference type="FunFam" id="3.40.50.720:FF:000243">
    <property type="entry name" value="Ubiquitin-like modifier-activating enzyme ATG7"/>
    <property type="match status" value="1"/>
</dbReference>
<evidence type="ECO:0000259" key="8">
    <source>
        <dbReference type="Pfam" id="PF00899"/>
    </source>
</evidence>
<dbReference type="GO" id="GO:0000422">
    <property type="term" value="P:autophagy of mitochondrion"/>
    <property type="evidence" value="ECO:0007669"/>
    <property type="project" value="TreeGrafter"/>
</dbReference>
<sequence length="709" mass="78781">MSTVLQFTPFSSSIDPTFWHALTKLKIDILKLGDEPVPIRATYERGRWVQDRESGGKEIGFGGELRLDGKSFELEIDPTTNNLPGRVTMYGFLKNFNTIEEFKNCDKQALFNAHADQMWNSLGQPEIHTKTAPSFFAITFSDLKKYKYYYWFAYPAFVAKPSWNNLGDEGNWKPLTCEDINQLRSSLGDEGVSSVKIERGHWIGKRVDGKWEISSTESWGEFFEGVPTLDRYLFFIDPSAHPQAAGWPLRNLLAELHKLHGNNARKFSVISFRDPLTSNPITTVARSLVTLIELPDQEVQSEERPSAIGWEKNSAGKLGPKLADLGPMMDPTRLADQAVDLNLKLMRWRILPDLNLEKIASTRCLLLGAGTLGCYVARTLMAWGVRKITFVDSAAVSYSNPVRQPLFEFNDCLEGGKPKAACAAASLKRIYPGVDAVGIEMSIPMPGHPIPAHLTDQARKDVTQLEELFDEHDVIYLLMDSRESRWLPTVLGASKRKLVMNAALGFDSYLVMRHGVKPDTKSAASDSKSNATSNSPTISQLGCYFCSDIVAPTDSLTDRTLDQMCTVTRPGLAAIASATAVEVMASVLQHPDGPRAMAELPNEKKEGASHDLSANEEEKPGSVLGAVPHQIRGFLSRFENMKLVGPAYDRCTGCSDSVVKAYESKGFEMIKEVLNEVKYLEKLTGLDQLYDAGEAVMEDVDWDEEDDEL</sequence>
<comment type="subcellular location">
    <subcellularLocation>
        <location evidence="7">Cytoplasm</location>
    </subcellularLocation>
    <subcellularLocation>
        <location evidence="7">Preautophagosomal structure</location>
    </subcellularLocation>
</comment>
<dbReference type="PANTHER" id="PTHR10953:SF3">
    <property type="entry name" value="UBIQUITIN-LIKE MODIFIER-ACTIVATING ENZYME ATG7"/>
    <property type="match status" value="1"/>
</dbReference>
<comment type="subunit">
    <text evidence="7">Homodimer.</text>
</comment>
<dbReference type="NCBIfam" id="TIGR01381">
    <property type="entry name" value="E1_like_apg7"/>
    <property type="match status" value="1"/>
</dbReference>
<keyword evidence="3 7" id="KW-0813">Transport</keyword>
<proteinExistence type="inferred from homology"/>
<protein>
    <recommendedName>
        <fullName evidence="2 7">Ubiquitin-like modifier-activating enzyme ATG7</fullName>
    </recommendedName>
    <alternativeName>
        <fullName evidence="7">Autophagy-related protein 7</fullName>
    </alternativeName>
</protein>
<feature type="domain" description="Ubiquitin-like modifier-activating enzyme Atg7 N-terminal" evidence="9">
    <location>
        <begin position="5"/>
        <end position="329"/>
    </location>
</feature>
<dbReference type="Gene3D" id="3.40.140.100">
    <property type="entry name" value="Ubiquitin-like modifier-activating enzyme ATG7 C-terminal domain"/>
    <property type="match status" value="1"/>
</dbReference>
<evidence type="ECO:0000256" key="3">
    <source>
        <dbReference type="ARBA" id="ARBA00022448"/>
    </source>
</evidence>
<evidence type="ECO:0000256" key="6">
    <source>
        <dbReference type="PIRSR" id="PIRSR606285-1"/>
    </source>
</evidence>
<dbReference type="InterPro" id="IPR045886">
    <property type="entry name" value="ThiF/MoeB/HesA"/>
</dbReference>
<dbReference type="InterPro" id="IPR006285">
    <property type="entry name" value="Atg7"/>
</dbReference>
<dbReference type="GO" id="GO:0032446">
    <property type="term" value="P:protein modification by small protein conjugation"/>
    <property type="evidence" value="ECO:0007669"/>
    <property type="project" value="TreeGrafter"/>
</dbReference>
<dbReference type="InterPro" id="IPR042522">
    <property type="entry name" value="Atg7_N_1"/>
</dbReference>
<evidence type="ECO:0000256" key="1">
    <source>
        <dbReference type="ARBA" id="ARBA00010931"/>
    </source>
</evidence>
<dbReference type="Gene3D" id="3.40.140.70">
    <property type="entry name" value="Ubiquitin-like modifier-activating enzyme ATG7 N-terminal domain"/>
    <property type="match status" value="1"/>
</dbReference>
<dbReference type="Pfam" id="PF16420">
    <property type="entry name" value="ATG7_N"/>
    <property type="match status" value="1"/>
</dbReference>
<dbReference type="AlphaFoldDB" id="A0A9P6NQI1"/>
<evidence type="ECO:0000259" key="9">
    <source>
        <dbReference type="Pfam" id="PF16420"/>
    </source>
</evidence>
<dbReference type="GO" id="GO:0019779">
    <property type="term" value="F:Atg8 activating enzyme activity"/>
    <property type="evidence" value="ECO:0007669"/>
    <property type="project" value="TreeGrafter"/>
</dbReference>
<evidence type="ECO:0000256" key="5">
    <source>
        <dbReference type="ARBA" id="ARBA00023006"/>
    </source>
</evidence>
<evidence type="ECO:0000313" key="11">
    <source>
        <dbReference type="Proteomes" id="UP000886653"/>
    </source>
</evidence>
<feature type="active site" description="Glycyl thioester intermediate" evidence="6">
    <location>
        <position position="565"/>
    </location>
</feature>
<dbReference type="EMBL" id="MU167221">
    <property type="protein sequence ID" value="KAG0150179.1"/>
    <property type="molecule type" value="Genomic_DNA"/>
</dbReference>
<comment type="caution">
    <text evidence="10">The sequence shown here is derived from an EMBL/GenBank/DDBJ whole genome shotgun (WGS) entry which is preliminary data.</text>
</comment>
<evidence type="ECO:0000256" key="4">
    <source>
        <dbReference type="ARBA" id="ARBA00022927"/>
    </source>
</evidence>
<dbReference type="SUPFAM" id="SSF69572">
    <property type="entry name" value="Activating enzymes of the ubiquitin-like proteins"/>
    <property type="match status" value="1"/>
</dbReference>
<dbReference type="GO" id="GO:0034727">
    <property type="term" value="P:piecemeal microautophagy of the nucleus"/>
    <property type="evidence" value="ECO:0007669"/>
    <property type="project" value="TreeGrafter"/>
</dbReference>
<comment type="function">
    <text evidence="7">E1-like activating enzyme involved in the 2 ubiquitin-like systems required for cytoplasm to vacuole transport (Cvt) and autophagy. Activates ATG12 for its conjugation with ATG5 and ATG8 for its conjugation with phosphatidylethanolamine. Both systems are needed for the ATG8 association to Cvt vesicles and autophagosomes membranes. Autophagy is essential for maintenance of amino acid levels and protein synthesis under nitrogen starvation. Required for selective autophagic degradation of the nucleus (nucleophagy) as well as for mitophagy which contributes to regulate mitochondrial quantity and quality by eliminating the mitochondria to a basal level to fulfill cellular energy requirements and preventing excess ROS production.</text>
</comment>
<dbReference type="GO" id="GO:0000407">
    <property type="term" value="C:phagophore assembly site"/>
    <property type="evidence" value="ECO:0007669"/>
    <property type="project" value="UniProtKB-SubCell"/>
</dbReference>
<dbReference type="CDD" id="cd01486">
    <property type="entry name" value="Apg7"/>
    <property type="match status" value="1"/>
</dbReference>
<keyword evidence="4 7" id="KW-0653">Protein transport</keyword>
<dbReference type="GO" id="GO:0006995">
    <property type="term" value="P:cellular response to nitrogen starvation"/>
    <property type="evidence" value="ECO:0007669"/>
    <property type="project" value="TreeGrafter"/>
</dbReference>
<keyword evidence="7" id="KW-0833">Ubl conjugation pathway</keyword>
<dbReference type="GO" id="GO:0015031">
    <property type="term" value="P:protein transport"/>
    <property type="evidence" value="ECO:0007669"/>
    <property type="project" value="UniProtKB-UniRule"/>
</dbReference>
<dbReference type="Gene3D" id="3.40.50.720">
    <property type="entry name" value="NAD(P)-binding Rossmann-like Domain"/>
    <property type="match status" value="1"/>
</dbReference>
<gene>
    <name evidence="10" type="ORF">CROQUDRAFT_652589</name>
</gene>
<evidence type="ECO:0000256" key="2">
    <source>
        <dbReference type="ARBA" id="ARBA00017647"/>
    </source>
</evidence>